<evidence type="ECO:0000313" key="9">
    <source>
        <dbReference type="Proteomes" id="UP000318102"/>
    </source>
</evidence>
<evidence type="ECO:0000256" key="5">
    <source>
        <dbReference type="ARBA" id="ARBA00023136"/>
    </source>
</evidence>
<dbReference type="InterPro" id="IPR050638">
    <property type="entry name" value="AA-Vitamin_Transporters"/>
</dbReference>
<organism evidence="8 9">
    <name type="scientific">Paenibacillus agilis</name>
    <dbReference type="NCBI Taxonomy" id="3020863"/>
    <lineage>
        <taxon>Bacteria</taxon>
        <taxon>Bacillati</taxon>
        <taxon>Bacillota</taxon>
        <taxon>Bacilli</taxon>
        <taxon>Bacillales</taxon>
        <taxon>Paenibacillaceae</taxon>
        <taxon>Paenibacillus</taxon>
    </lineage>
</organism>
<gene>
    <name evidence="8" type="ORF">FPZ44_09150</name>
</gene>
<evidence type="ECO:0000256" key="4">
    <source>
        <dbReference type="ARBA" id="ARBA00022989"/>
    </source>
</evidence>
<feature type="domain" description="EamA" evidence="7">
    <location>
        <begin position="2"/>
        <end position="132"/>
    </location>
</feature>
<evidence type="ECO:0000256" key="2">
    <source>
        <dbReference type="ARBA" id="ARBA00007362"/>
    </source>
</evidence>
<protein>
    <submittedName>
        <fullName evidence="8">EamA family transporter</fullName>
    </submittedName>
</protein>
<proteinExistence type="inferred from homology"/>
<dbReference type="OrthoDB" id="9806718at2"/>
<keyword evidence="5 6" id="KW-0472">Membrane</keyword>
<reference evidence="8 9" key="1">
    <citation type="submission" date="2019-07" db="EMBL/GenBank/DDBJ databases">
        <authorList>
            <person name="Kim J."/>
        </authorList>
    </citation>
    <scope>NUCLEOTIDE SEQUENCE [LARGE SCALE GENOMIC DNA]</scope>
    <source>
        <strain evidence="8 9">N4</strain>
    </source>
</reference>
<feature type="transmembrane region" description="Helical" evidence="6">
    <location>
        <begin position="173"/>
        <end position="192"/>
    </location>
</feature>
<dbReference type="SUPFAM" id="SSF103481">
    <property type="entry name" value="Multidrug resistance efflux transporter EmrE"/>
    <property type="match status" value="2"/>
</dbReference>
<dbReference type="InterPro" id="IPR000620">
    <property type="entry name" value="EamA_dom"/>
</dbReference>
<dbReference type="PANTHER" id="PTHR32322">
    <property type="entry name" value="INNER MEMBRANE TRANSPORTER"/>
    <property type="match status" value="1"/>
</dbReference>
<keyword evidence="3 6" id="KW-0812">Transmembrane</keyword>
<dbReference type="PANTHER" id="PTHR32322:SF2">
    <property type="entry name" value="EAMA DOMAIN-CONTAINING PROTEIN"/>
    <property type="match status" value="1"/>
</dbReference>
<feature type="transmembrane region" description="Helical" evidence="6">
    <location>
        <begin position="116"/>
        <end position="133"/>
    </location>
</feature>
<feature type="transmembrane region" description="Helical" evidence="6">
    <location>
        <begin position="34"/>
        <end position="51"/>
    </location>
</feature>
<dbReference type="Pfam" id="PF00892">
    <property type="entry name" value="EamA"/>
    <property type="match status" value="2"/>
</dbReference>
<dbReference type="EMBL" id="VNJK01000001">
    <property type="protein sequence ID" value="TVX93208.1"/>
    <property type="molecule type" value="Genomic_DNA"/>
</dbReference>
<evidence type="ECO:0000256" key="6">
    <source>
        <dbReference type="SAM" id="Phobius"/>
    </source>
</evidence>
<feature type="transmembrane region" description="Helical" evidence="6">
    <location>
        <begin position="57"/>
        <end position="83"/>
    </location>
</feature>
<dbReference type="Proteomes" id="UP000318102">
    <property type="component" value="Unassembled WGS sequence"/>
</dbReference>
<name>A0A559IZZ8_9BACL</name>
<feature type="transmembrane region" description="Helical" evidence="6">
    <location>
        <begin position="6"/>
        <end position="22"/>
    </location>
</feature>
<dbReference type="Gene3D" id="1.10.3730.20">
    <property type="match status" value="2"/>
</dbReference>
<feature type="transmembrane region" description="Helical" evidence="6">
    <location>
        <begin position="213"/>
        <end position="233"/>
    </location>
</feature>
<dbReference type="InterPro" id="IPR037185">
    <property type="entry name" value="EmrE-like"/>
</dbReference>
<feature type="domain" description="EamA" evidence="7">
    <location>
        <begin position="147"/>
        <end position="281"/>
    </location>
</feature>
<comment type="similarity">
    <text evidence="2">Belongs to the EamA transporter family.</text>
</comment>
<keyword evidence="4 6" id="KW-1133">Transmembrane helix</keyword>
<accession>A0A559IZZ8</accession>
<feature type="transmembrane region" description="Helical" evidence="6">
    <location>
        <begin position="145"/>
        <end position="161"/>
    </location>
</feature>
<comment type="subcellular location">
    <subcellularLocation>
        <location evidence="1">Endomembrane system</location>
        <topology evidence="1">Multi-pass membrane protein</topology>
    </subcellularLocation>
</comment>
<dbReference type="GO" id="GO:0016020">
    <property type="term" value="C:membrane"/>
    <property type="evidence" value="ECO:0007669"/>
    <property type="project" value="UniProtKB-SubCell"/>
</dbReference>
<dbReference type="RefSeq" id="WP_144989464.1">
    <property type="nucleotide sequence ID" value="NZ_VNJK01000001.1"/>
</dbReference>
<dbReference type="AlphaFoldDB" id="A0A559IZZ8"/>
<sequence>MWYTLALLSSLTFGLGGFMMKVSSSKRGSTAHLLWGLYLSGTICFFTWVLLTDSWVLNFQVVLAGLIIGFGTAIGNLLFMFALEHGPASLTSPVVNSNVIFTIGLSMLFYGEQLAFFEWLGVSMLVFAVLLLPIDPNEKLRIRSLKWYVLVIAATFLFFLRNGGLKVTEELHLPNAMILFISYFFALLWFSIEIVRHKNKELAYEKRRIGIRWGLGSGIFSFLGMQIYAIAVANGPASIVAPIFSTNSLVVALLSIWIYKERLSKLQAISLLVLFIGLVFTRL</sequence>
<keyword evidence="9" id="KW-1185">Reference proteome</keyword>
<evidence type="ECO:0000259" key="7">
    <source>
        <dbReference type="Pfam" id="PF00892"/>
    </source>
</evidence>
<evidence type="ECO:0000256" key="3">
    <source>
        <dbReference type="ARBA" id="ARBA00022692"/>
    </source>
</evidence>
<feature type="transmembrane region" description="Helical" evidence="6">
    <location>
        <begin position="239"/>
        <end position="259"/>
    </location>
</feature>
<evidence type="ECO:0000256" key="1">
    <source>
        <dbReference type="ARBA" id="ARBA00004127"/>
    </source>
</evidence>
<evidence type="ECO:0000313" key="8">
    <source>
        <dbReference type="EMBL" id="TVX93208.1"/>
    </source>
</evidence>
<comment type="caution">
    <text evidence="8">The sequence shown here is derived from an EMBL/GenBank/DDBJ whole genome shotgun (WGS) entry which is preliminary data.</text>
</comment>